<evidence type="ECO:0000256" key="1">
    <source>
        <dbReference type="SAM" id="MobiDB-lite"/>
    </source>
</evidence>
<comment type="caution">
    <text evidence="2">The sequence shown here is derived from an EMBL/GenBank/DDBJ whole genome shotgun (WGS) entry which is preliminary data.</text>
</comment>
<name>A0AAN9IW48_CROPI</name>
<proteinExistence type="predicted"/>
<sequence>MAGGNFLTLLHTTSRSSIFSPARPFFYNPIKNYGEANKGNHGRLTEERAPSTAEEFDRVAEEKAKETEKGVASQTVHKAYDGAEEAIGGPNAESVKDRYKEHEPKADYRKRDD</sequence>
<dbReference type="AlphaFoldDB" id="A0AAN9IW48"/>
<gene>
    <name evidence="2" type="ORF">RIF29_00846</name>
</gene>
<protein>
    <submittedName>
        <fullName evidence="2">Uncharacterized protein</fullName>
    </submittedName>
</protein>
<feature type="region of interest" description="Disordered" evidence="1">
    <location>
        <begin position="62"/>
        <end position="113"/>
    </location>
</feature>
<evidence type="ECO:0000313" key="2">
    <source>
        <dbReference type="EMBL" id="KAK7287565.1"/>
    </source>
</evidence>
<dbReference type="Proteomes" id="UP001372338">
    <property type="component" value="Unassembled WGS sequence"/>
</dbReference>
<reference evidence="2 3" key="1">
    <citation type="submission" date="2024-01" db="EMBL/GenBank/DDBJ databases">
        <title>The genomes of 5 underutilized Papilionoideae crops provide insights into root nodulation and disease resistanc.</title>
        <authorList>
            <person name="Yuan L."/>
        </authorList>
    </citation>
    <scope>NUCLEOTIDE SEQUENCE [LARGE SCALE GENOMIC DNA]</scope>
    <source>
        <strain evidence="2">ZHUSHIDOU_FW_LH</strain>
        <tissue evidence="2">Leaf</tissue>
    </source>
</reference>
<keyword evidence="3" id="KW-1185">Reference proteome</keyword>
<organism evidence="2 3">
    <name type="scientific">Crotalaria pallida</name>
    <name type="common">Smooth rattlebox</name>
    <name type="synonym">Crotalaria striata</name>
    <dbReference type="NCBI Taxonomy" id="3830"/>
    <lineage>
        <taxon>Eukaryota</taxon>
        <taxon>Viridiplantae</taxon>
        <taxon>Streptophyta</taxon>
        <taxon>Embryophyta</taxon>
        <taxon>Tracheophyta</taxon>
        <taxon>Spermatophyta</taxon>
        <taxon>Magnoliopsida</taxon>
        <taxon>eudicotyledons</taxon>
        <taxon>Gunneridae</taxon>
        <taxon>Pentapetalae</taxon>
        <taxon>rosids</taxon>
        <taxon>fabids</taxon>
        <taxon>Fabales</taxon>
        <taxon>Fabaceae</taxon>
        <taxon>Papilionoideae</taxon>
        <taxon>50 kb inversion clade</taxon>
        <taxon>genistoids sensu lato</taxon>
        <taxon>core genistoids</taxon>
        <taxon>Crotalarieae</taxon>
        <taxon>Crotalaria</taxon>
    </lineage>
</organism>
<evidence type="ECO:0000313" key="3">
    <source>
        <dbReference type="Proteomes" id="UP001372338"/>
    </source>
</evidence>
<accession>A0AAN9IW48</accession>
<dbReference type="EMBL" id="JAYWIO010000001">
    <property type="protein sequence ID" value="KAK7287565.1"/>
    <property type="molecule type" value="Genomic_DNA"/>
</dbReference>
<feature type="compositionally biased region" description="Basic and acidic residues" evidence="1">
    <location>
        <begin position="94"/>
        <end position="113"/>
    </location>
</feature>